<sequence>MLPKLTPEQWAELHAQSFVATPQCWLSCRGGSCCNMNLVDDIAFNMLPTSGTTLIFMGDEYDYFKSRIEDMDLPAKEMRMDFGEDEDLRIVTAHCGLNGSCSESFPKPLLCKMYPFVPIVGLDGSLEGILSGSIYDWTYEAKGWTSFCPSMENNAFFLDQWTRLLNEIDILSHPYIIFHSQAIKVLYTDYVEHLRADKRLMELEGGRFWKSWELAYLTGKLFSMDSVKAKIKAVYRKIVHKETGAAGE</sequence>
<dbReference type="Proteomes" id="UP000007845">
    <property type="component" value="Chromosome"/>
</dbReference>
<dbReference type="RefSeq" id="WP_014320839.1">
    <property type="nucleotide sequence ID" value="NC_016803.1"/>
</dbReference>
<dbReference type="EMBL" id="CP003220">
    <property type="protein sequence ID" value="EGB13411.1"/>
    <property type="molecule type" value="Genomic_DNA"/>
</dbReference>
<proteinExistence type="predicted"/>
<reference evidence="1 2" key="1">
    <citation type="journal article" date="2011" name="J. Bacteriol.">
        <title>Genome sequence of the mercury-methylating strain Desulfovibrio desulfuricans ND132.</title>
        <authorList>
            <person name="Brown S.D."/>
            <person name="Gilmour C.C."/>
            <person name="Kucken A.M."/>
            <person name="Wall J.D."/>
            <person name="Elias D.A."/>
            <person name="Brandt C.C."/>
            <person name="Podar M."/>
            <person name="Chertkov O."/>
            <person name="Held B."/>
            <person name="Bruce D.C."/>
            <person name="Detter J.C."/>
            <person name="Tapia R."/>
            <person name="Han C.S."/>
            <person name="Goodwin L.A."/>
            <person name="Cheng J.F."/>
            <person name="Pitluck S."/>
            <person name="Woyke T."/>
            <person name="Mikhailova N."/>
            <person name="Ivanova N.N."/>
            <person name="Han J."/>
            <person name="Lucas S."/>
            <person name="Lapidus A.L."/>
            <person name="Land M.L."/>
            <person name="Hauser L.J."/>
            <person name="Palumbo A.V."/>
        </authorList>
    </citation>
    <scope>NUCLEOTIDE SEQUENCE [LARGE SCALE GENOMIC DNA]</scope>
    <source>
        <strain evidence="1 2">ND132</strain>
    </source>
</reference>
<dbReference type="AlphaFoldDB" id="F0JDX1"/>
<keyword evidence="2" id="KW-1185">Reference proteome</keyword>
<dbReference type="KEGG" id="ddn:DND132_0193"/>
<gene>
    <name evidence="1" type="ORF">DND132_0193</name>
</gene>
<dbReference type="HOGENOM" id="CLU_1101297_0_0_7"/>
<organism evidence="1 2">
    <name type="scientific">Pseudodesulfovibrio mercurii</name>
    <dbReference type="NCBI Taxonomy" id="641491"/>
    <lineage>
        <taxon>Bacteria</taxon>
        <taxon>Pseudomonadati</taxon>
        <taxon>Thermodesulfobacteriota</taxon>
        <taxon>Desulfovibrionia</taxon>
        <taxon>Desulfovibrionales</taxon>
        <taxon>Desulfovibrionaceae</taxon>
    </lineage>
</organism>
<evidence type="ECO:0000313" key="1">
    <source>
        <dbReference type="EMBL" id="EGB13411.1"/>
    </source>
</evidence>
<evidence type="ECO:0000313" key="2">
    <source>
        <dbReference type="Proteomes" id="UP000007845"/>
    </source>
</evidence>
<dbReference type="STRING" id="641491.DND132_0193"/>
<accession>F0JDX1</accession>
<name>F0JDX1_9BACT</name>
<protein>
    <submittedName>
        <fullName evidence="1">Uncharacterized protein</fullName>
    </submittedName>
</protein>
<dbReference type="OrthoDB" id="5357585at2"/>